<gene>
    <name evidence="9" type="ORF">BCR41DRAFT_349968</name>
</gene>
<reference evidence="9 10" key="1">
    <citation type="submission" date="2016-07" db="EMBL/GenBank/DDBJ databases">
        <title>Pervasive Adenine N6-methylation of Active Genes in Fungi.</title>
        <authorList>
            <consortium name="DOE Joint Genome Institute"/>
            <person name="Mondo S.J."/>
            <person name="Dannebaum R.O."/>
            <person name="Kuo R.C."/>
            <person name="Labutti K."/>
            <person name="Haridas S."/>
            <person name="Kuo A."/>
            <person name="Salamov A."/>
            <person name="Ahrendt S.R."/>
            <person name="Lipzen A."/>
            <person name="Sullivan W."/>
            <person name="Andreopoulos W.B."/>
            <person name="Clum A."/>
            <person name="Lindquist E."/>
            <person name="Daum C."/>
            <person name="Ramamoorthy G.K."/>
            <person name="Gryganskyi A."/>
            <person name="Culley D."/>
            <person name="Magnuson J.K."/>
            <person name="James T.Y."/>
            <person name="O'Malley M.A."/>
            <person name="Stajich J.E."/>
            <person name="Spatafora J.W."/>
            <person name="Visel A."/>
            <person name="Grigoriev I.V."/>
        </authorList>
    </citation>
    <scope>NUCLEOTIDE SEQUENCE [LARGE SCALE GENOMIC DNA]</scope>
    <source>
        <strain evidence="9 10">NRRL 3116</strain>
    </source>
</reference>
<dbReference type="GO" id="GO:0004386">
    <property type="term" value="F:helicase activity"/>
    <property type="evidence" value="ECO:0007669"/>
    <property type="project" value="UniProtKB-KW"/>
</dbReference>
<dbReference type="GO" id="GO:0004525">
    <property type="term" value="F:ribonuclease III activity"/>
    <property type="evidence" value="ECO:0007669"/>
    <property type="project" value="InterPro"/>
</dbReference>
<dbReference type="Pfam" id="PF03368">
    <property type="entry name" value="Dicer_dimer"/>
    <property type="match status" value="1"/>
</dbReference>
<dbReference type="GO" id="GO:0030422">
    <property type="term" value="P:siRNA processing"/>
    <property type="evidence" value="ECO:0007669"/>
    <property type="project" value="TreeGrafter"/>
</dbReference>
<dbReference type="AlphaFoldDB" id="A0A1Y2GSH6"/>
<evidence type="ECO:0000259" key="7">
    <source>
        <dbReference type="PROSITE" id="PS50142"/>
    </source>
</evidence>
<evidence type="ECO:0000256" key="6">
    <source>
        <dbReference type="PROSITE-ProRule" id="PRU00657"/>
    </source>
</evidence>
<dbReference type="GO" id="GO:0005634">
    <property type="term" value="C:nucleus"/>
    <property type="evidence" value="ECO:0007669"/>
    <property type="project" value="TreeGrafter"/>
</dbReference>
<organism evidence="9 10">
    <name type="scientific">Lobosporangium transversale</name>
    <dbReference type="NCBI Taxonomy" id="64571"/>
    <lineage>
        <taxon>Eukaryota</taxon>
        <taxon>Fungi</taxon>
        <taxon>Fungi incertae sedis</taxon>
        <taxon>Mucoromycota</taxon>
        <taxon>Mortierellomycotina</taxon>
        <taxon>Mortierellomycetes</taxon>
        <taxon>Mortierellales</taxon>
        <taxon>Mortierellaceae</taxon>
        <taxon>Lobosporangium</taxon>
    </lineage>
</organism>
<dbReference type="PROSITE" id="PS50142">
    <property type="entry name" value="RNASE_3_2"/>
    <property type="match status" value="1"/>
</dbReference>
<dbReference type="InterPro" id="IPR000999">
    <property type="entry name" value="RNase_III_dom"/>
</dbReference>
<keyword evidence="3" id="KW-0378">Hydrolase</keyword>
<keyword evidence="2" id="KW-0547">Nucleotide-binding</keyword>
<feature type="domain" description="RNase III" evidence="7">
    <location>
        <begin position="472"/>
        <end position="611"/>
    </location>
</feature>
<evidence type="ECO:0000256" key="5">
    <source>
        <dbReference type="ARBA" id="ARBA00022840"/>
    </source>
</evidence>
<dbReference type="Gene3D" id="1.10.1520.10">
    <property type="entry name" value="Ribonuclease III domain"/>
    <property type="match status" value="1"/>
</dbReference>
<comment type="caution">
    <text evidence="9">The sequence shown here is derived from an EMBL/GenBank/DDBJ whole genome shotgun (WGS) entry which is preliminary data.</text>
</comment>
<feature type="domain" description="Dicer dsRNA-binding fold" evidence="8">
    <location>
        <begin position="96"/>
        <end position="190"/>
    </location>
</feature>
<dbReference type="Pfam" id="PF00636">
    <property type="entry name" value="Ribonuclease_3"/>
    <property type="match status" value="1"/>
</dbReference>
<protein>
    <submittedName>
        <fullName evidence="9">Uncharacterized protein</fullName>
    </submittedName>
</protein>
<proteinExistence type="predicted"/>
<accession>A0A1Y2GSH6</accession>
<evidence type="ECO:0000256" key="2">
    <source>
        <dbReference type="ARBA" id="ARBA00022741"/>
    </source>
</evidence>
<keyword evidence="4" id="KW-0347">Helicase</keyword>
<keyword evidence="6" id="KW-0694">RNA-binding</keyword>
<dbReference type="GO" id="GO:0005524">
    <property type="term" value="F:ATP binding"/>
    <property type="evidence" value="ECO:0007669"/>
    <property type="project" value="UniProtKB-KW"/>
</dbReference>
<dbReference type="STRING" id="64571.A0A1Y2GSH6"/>
<dbReference type="Gene3D" id="3.30.160.380">
    <property type="entry name" value="Dicer dimerisation domain"/>
    <property type="match status" value="1"/>
</dbReference>
<evidence type="ECO:0000313" key="9">
    <source>
        <dbReference type="EMBL" id="ORZ21745.1"/>
    </source>
</evidence>
<keyword evidence="10" id="KW-1185">Reference proteome</keyword>
<dbReference type="EMBL" id="MCFF01000011">
    <property type="protein sequence ID" value="ORZ21745.1"/>
    <property type="molecule type" value="Genomic_DNA"/>
</dbReference>
<name>A0A1Y2GSH6_9FUNG</name>
<dbReference type="OrthoDB" id="416741at2759"/>
<dbReference type="Proteomes" id="UP000193648">
    <property type="component" value="Unassembled WGS sequence"/>
</dbReference>
<dbReference type="InterPro" id="IPR036389">
    <property type="entry name" value="RNase_III_sf"/>
</dbReference>
<dbReference type="SUPFAM" id="SSF69065">
    <property type="entry name" value="RNase III domain-like"/>
    <property type="match status" value="1"/>
</dbReference>
<sequence>MIEHQHFADYYKKTRTSVDAATDITEASMATFNTGSTSSSSNNETDTAIYSLNNASANPTTADYIDDSFVVPSTGARLTLYTGLAVLKRYYSFLANSSVLSASLTTPTSAPQSTVTEPHFNFSPAPDEANAWIVQVHLPAGAPFQSLWSGPHRTKPLGKLLLAVKVCKRLYELGALDDNLQPTSVKMDIQTPHKGKDGSGLEHHRDAAKSIIMNNGSEMSEEIEATMRLLAITIDVHGVNAFLLFLQARSFLLLFMDSHSLPPNPFYFKVKESLVRDVPAFTCEMHMRLQTDSVKVVSDIFKEQGLAICHAILLLCMKLDLVRGMSLRQTVVARVSPRARNVCGLSTLRFLLAVEGFVVTPDNKRSLLLKRRENYLRSEALVDRFKDISGLAFLNSGIRVERFFAQTLAEALFVGGLDFALWIAKDLIGDDVFPEIIQWKDLSKAFAKNSMSHFPHSLKLSAPLMTLDDQDIKDIETIIGYTFKNKLILQNVFTPTSISFDRFGYLGNAAMSLFVTLYWMRCMDEEDQGRVSNKINEMITSNIAGRLFYRLELYKFIKDSKRTIVDSEITRINELIGAKGDVYLNSRNMKFPKLFTDTMEALIGAVLVDSDFDVDEPSMVFMKTLVPLMFPPMSEYDF</sequence>
<evidence type="ECO:0000256" key="1">
    <source>
        <dbReference type="ARBA" id="ARBA00022737"/>
    </source>
</evidence>
<dbReference type="InterPro" id="IPR005034">
    <property type="entry name" value="Dicer_dimerisation"/>
</dbReference>
<dbReference type="PANTHER" id="PTHR14950:SF37">
    <property type="entry name" value="ENDORIBONUCLEASE DICER"/>
    <property type="match status" value="1"/>
</dbReference>
<evidence type="ECO:0000256" key="3">
    <source>
        <dbReference type="ARBA" id="ARBA00022801"/>
    </source>
</evidence>
<dbReference type="GeneID" id="33565420"/>
<evidence type="ECO:0000313" key="10">
    <source>
        <dbReference type="Proteomes" id="UP000193648"/>
    </source>
</evidence>
<keyword evidence="1" id="KW-0677">Repeat</keyword>
<dbReference type="GO" id="GO:0005737">
    <property type="term" value="C:cytoplasm"/>
    <property type="evidence" value="ECO:0007669"/>
    <property type="project" value="TreeGrafter"/>
</dbReference>
<dbReference type="RefSeq" id="XP_021882996.1">
    <property type="nucleotide sequence ID" value="XM_022023576.1"/>
</dbReference>
<dbReference type="GO" id="GO:0003723">
    <property type="term" value="F:RNA binding"/>
    <property type="evidence" value="ECO:0007669"/>
    <property type="project" value="UniProtKB-UniRule"/>
</dbReference>
<keyword evidence="5" id="KW-0067">ATP-binding</keyword>
<dbReference type="PANTHER" id="PTHR14950">
    <property type="entry name" value="DICER-RELATED"/>
    <property type="match status" value="1"/>
</dbReference>
<evidence type="ECO:0000256" key="4">
    <source>
        <dbReference type="ARBA" id="ARBA00022806"/>
    </source>
</evidence>
<dbReference type="InParanoid" id="A0A1Y2GSH6"/>
<dbReference type="PROSITE" id="PS51327">
    <property type="entry name" value="DICER_DSRBF"/>
    <property type="match status" value="1"/>
</dbReference>
<evidence type="ECO:0000259" key="8">
    <source>
        <dbReference type="PROSITE" id="PS51327"/>
    </source>
</evidence>
<dbReference type="InterPro" id="IPR038248">
    <property type="entry name" value="Dicer_dimer_sf"/>
</dbReference>